<organism evidence="9 10">
    <name type="scientific">Kyrpidia tusciae (strain DSM 2912 / NBRC 15312 / T2)</name>
    <name type="common">Bacillus tusciae</name>
    <dbReference type="NCBI Taxonomy" id="562970"/>
    <lineage>
        <taxon>Bacteria</taxon>
        <taxon>Bacillati</taxon>
        <taxon>Bacillota</taxon>
        <taxon>Bacilli</taxon>
        <taxon>Bacillales</taxon>
        <taxon>Alicyclobacillaceae</taxon>
        <taxon>Kyrpidia</taxon>
    </lineage>
</organism>
<dbReference type="InterPro" id="IPR007412">
    <property type="entry name" value="FlgM"/>
</dbReference>
<dbReference type="eggNOG" id="COG2747">
    <property type="taxonomic scope" value="Bacteria"/>
</dbReference>
<evidence type="ECO:0000256" key="3">
    <source>
        <dbReference type="ARBA" id="ARBA00022491"/>
    </source>
</evidence>
<keyword evidence="6" id="KW-0804">Transcription</keyword>
<dbReference type="KEGG" id="bts:Btus_2991"/>
<keyword evidence="4" id="KW-1005">Bacterial flagellum biogenesis</keyword>
<dbReference type="Pfam" id="PF04316">
    <property type="entry name" value="FlgM"/>
    <property type="match status" value="1"/>
</dbReference>
<evidence type="ECO:0000313" key="9">
    <source>
        <dbReference type="EMBL" id="ADG07617.1"/>
    </source>
</evidence>
<evidence type="ECO:0000256" key="2">
    <source>
        <dbReference type="ARBA" id="ARBA00017823"/>
    </source>
</evidence>
<keyword evidence="3" id="KW-0678">Repressor</keyword>
<evidence type="ECO:0000256" key="5">
    <source>
        <dbReference type="ARBA" id="ARBA00023015"/>
    </source>
</evidence>
<evidence type="ECO:0000256" key="7">
    <source>
        <dbReference type="SAM" id="MobiDB-lite"/>
    </source>
</evidence>
<evidence type="ECO:0000256" key="6">
    <source>
        <dbReference type="ARBA" id="ARBA00023163"/>
    </source>
</evidence>
<evidence type="ECO:0000256" key="4">
    <source>
        <dbReference type="ARBA" id="ARBA00022795"/>
    </source>
</evidence>
<dbReference type="SUPFAM" id="SSF101498">
    <property type="entry name" value="Anti-sigma factor FlgM"/>
    <property type="match status" value="1"/>
</dbReference>
<comment type="similarity">
    <text evidence="1">Belongs to the FlgM family.</text>
</comment>
<dbReference type="InterPro" id="IPR031316">
    <property type="entry name" value="FlgM_C"/>
</dbReference>
<evidence type="ECO:0000256" key="1">
    <source>
        <dbReference type="ARBA" id="ARBA00005322"/>
    </source>
</evidence>
<dbReference type="Proteomes" id="UP000002368">
    <property type="component" value="Chromosome"/>
</dbReference>
<protein>
    <recommendedName>
        <fullName evidence="2">Negative regulator of flagellin synthesis</fullName>
    </recommendedName>
</protein>
<accession>D5WVS4</accession>
<dbReference type="STRING" id="562970.Btus_2991"/>
<reference evidence="9 10" key="1">
    <citation type="journal article" date="2011" name="Stand. Genomic Sci.">
        <title>Complete genome sequence of the thermophilic, hydrogen-oxidizing Bacillus tusciae type strain (T2) and reclassification in the new genus, Kyrpidia gen. nov. as Kyrpidia tusciae comb. nov. and emendation of the family Alicyclobacillaceae da Costa and Rainey, 2010.</title>
        <authorList>
            <person name="Klenk H.P."/>
            <person name="Lapidus A."/>
            <person name="Chertkov O."/>
            <person name="Copeland A."/>
            <person name="Del Rio T.G."/>
            <person name="Nolan M."/>
            <person name="Lucas S."/>
            <person name="Chen F."/>
            <person name="Tice H."/>
            <person name="Cheng J.F."/>
            <person name="Han C."/>
            <person name="Bruce D."/>
            <person name="Goodwin L."/>
            <person name="Pitluck S."/>
            <person name="Pati A."/>
            <person name="Ivanova N."/>
            <person name="Mavromatis K."/>
            <person name="Daum C."/>
            <person name="Chen A."/>
            <person name="Palaniappan K."/>
            <person name="Chang Y.J."/>
            <person name="Land M."/>
            <person name="Hauser L."/>
            <person name="Jeffries C.D."/>
            <person name="Detter J.C."/>
            <person name="Rohde M."/>
            <person name="Abt B."/>
            <person name="Pukall R."/>
            <person name="Goker M."/>
            <person name="Bristow J."/>
            <person name="Markowitz V."/>
            <person name="Hugenholtz P."/>
            <person name="Eisen J.A."/>
        </authorList>
    </citation>
    <scope>NUCLEOTIDE SEQUENCE [LARGE SCALE GENOMIC DNA]</scope>
    <source>
        <strain evidence="9 10">DSM 2912</strain>
    </source>
</reference>
<keyword evidence="5" id="KW-0805">Transcription regulation</keyword>
<proteinExistence type="inferred from homology"/>
<evidence type="ECO:0000259" key="8">
    <source>
        <dbReference type="Pfam" id="PF04316"/>
    </source>
</evidence>
<evidence type="ECO:0000313" key="10">
    <source>
        <dbReference type="Proteomes" id="UP000002368"/>
    </source>
</evidence>
<dbReference type="EMBL" id="CP002017">
    <property type="protein sequence ID" value="ADG07617.1"/>
    <property type="molecule type" value="Genomic_DNA"/>
</dbReference>
<feature type="region of interest" description="Disordered" evidence="7">
    <location>
        <begin position="1"/>
        <end position="85"/>
    </location>
</feature>
<feature type="compositionally biased region" description="Low complexity" evidence="7">
    <location>
        <begin position="66"/>
        <end position="80"/>
    </location>
</feature>
<dbReference type="GO" id="GO:0045892">
    <property type="term" value="P:negative regulation of DNA-templated transcription"/>
    <property type="evidence" value="ECO:0007669"/>
    <property type="project" value="InterPro"/>
</dbReference>
<gene>
    <name evidence="9" type="ordered locus">Btus_2991</name>
</gene>
<dbReference type="AlphaFoldDB" id="D5WVS4"/>
<feature type="compositionally biased region" description="Low complexity" evidence="7">
    <location>
        <begin position="139"/>
        <end position="149"/>
    </location>
</feature>
<keyword evidence="10" id="KW-1185">Reference proteome</keyword>
<dbReference type="GO" id="GO:0044781">
    <property type="term" value="P:bacterial-type flagellum organization"/>
    <property type="evidence" value="ECO:0007669"/>
    <property type="project" value="UniProtKB-KW"/>
</dbReference>
<dbReference type="NCBIfam" id="TIGR03824">
    <property type="entry name" value="FlgM_jcvi"/>
    <property type="match status" value="1"/>
</dbReference>
<name>D5WVS4_KYRT2</name>
<dbReference type="InterPro" id="IPR035890">
    <property type="entry name" value="Anti-sigma-28_factor_FlgM_sf"/>
</dbReference>
<feature type="region of interest" description="Disordered" evidence="7">
    <location>
        <begin position="122"/>
        <end position="193"/>
    </location>
</feature>
<sequence length="193" mass="19449">MRIDGNSPGWQQVYETWRNRRPPEGAGERGPASGGGDEVAISEAARALAGAPQVDAAADPRTVRDGAGAADGALQAAPTGESREERIARLKEEIASGTYQVDPGRLADRMLDWVTAARRVNRDRGEGPGFSHLSGQTPGLAAGLLLGSGDVPQAGRSAGGVPADPTMPAGDSPPKAGPGAGPGAADREGGGAR</sequence>
<feature type="compositionally biased region" description="Basic and acidic residues" evidence="7">
    <location>
        <begin position="17"/>
        <end position="27"/>
    </location>
</feature>
<dbReference type="HOGENOM" id="CLU_1407162_0_0_9"/>
<feature type="domain" description="Anti-sigma-28 factor FlgM C-terminal" evidence="8">
    <location>
        <begin position="72"/>
        <end position="112"/>
    </location>
</feature>